<protein>
    <submittedName>
        <fullName evidence="2">Uncharacterized protein</fullName>
    </submittedName>
</protein>
<proteinExistence type="predicted"/>
<sequence length="383" mass="42137">MDPTASSETYASQLSTLRHGHALWQPDVPRVSGGDALSPPVRIGDVGYLRYGGFHTLFNVLLPSDHASQRWGTPPDFRQLEVPGTDGLTPQQVLDFVTSSKSSLGPGVLKSSGSYSYIRPDELATSVTRQQTASVTTSNQVLQEDTNLLPLFQQYMIQHYKSWLEWANEDNGFGIDLSDFYFVTGCDKSVEWEVTTSSSIREDQESHGTVDMTGYENSTAVITSSTTWTPSVDRRRGPYRISPPVPGELPIEPVYNQCLFIRGFRMMDRSLPEEYGDEDVIIEMIPDDCKSINLLAPILEYVLRDSSLEVAIAHDQDIFPFSEDAPNPLKVMSNLDELRPGINVVDGVGRIEIPASLQEAVAGPVQPEAPGNAGSTPPILTVD</sequence>
<gene>
    <name evidence="2" type="ORF">JAAARDRAFT_61450</name>
</gene>
<dbReference type="HOGENOM" id="CLU_021108_0_1_1"/>
<evidence type="ECO:0000256" key="1">
    <source>
        <dbReference type="SAM" id="MobiDB-lite"/>
    </source>
</evidence>
<dbReference type="Proteomes" id="UP000027265">
    <property type="component" value="Unassembled WGS sequence"/>
</dbReference>
<dbReference type="OrthoDB" id="3222453at2759"/>
<dbReference type="AlphaFoldDB" id="A0A067PPC9"/>
<dbReference type="InParanoid" id="A0A067PPC9"/>
<dbReference type="EMBL" id="KL197735">
    <property type="protein sequence ID" value="KDQ53152.1"/>
    <property type="molecule type" value="Genomic_DNA"/>
</dbReference>
<keyword evidence="3" id="KW-1185">Reference proteome</keyword>
<reference evidence="3" key="1">
    <citation type="journal article" date="2014" name="Proc. Natl. Acad. Sci. U.S.A.">
        <title>Extensive sampling of basidiomycete genomes demonstrates inadequacy of the white-rot/brown-rot paradigm for wood decay fungi.</title>
        <authorList>
            <person name="Riley R."/>
            <person name="Salamov A.A."/>
            <person name="Brown D.W."/>
            <person name="Nagy L.G."/>
            <person name="Floudas D."/>
            <person name="Held B.W."/>
            <person name="Levasseur A."/>
            <person name="Lombard V."/>
            <person name="Morin E."/>
            <person name="Otillar R."/>
            <person name="Lindquist E.A."/>
            <person name="Sun H."/>
            <person name="LaButti K.M."/>
            <person name="Schmutz J."/>
            <person name="Jabbour D."/>
            <person name="Luo H."/>
            <person name="Baker S.E."/>
            <person name="Pisabarro A.G."/>
            <person name="Walton J.D."/>
            <person name="Blanchette R.A."/>
            <person name="Henrissat B."/>
            <person name="Martin F."/>
            <person name="Cullen D."/>
            <person name="Hibbett D.S."/>
            <person name="Grigoriev I.V."/>
        </authorList>
    </citation>
    <scope>NUCLEOTIDE SEQUENCE [LARGE SCALE GENOMIC DNA]</scope>
    <source>
        <strain evidence="3">MUCL 33604</strain>
    </source>
</reference>
<feature type="region of interest" description="Disordered" evidence="1">
    <location>
        <begin position="363"/>
        <end position="383"/>
    </location>
</feature>
<evidence type="ECO:0000313" key="3">
    <source>
        <dbReference type="Proteomes" id="UP000027265"/>
    </source>
</evidence>
<accession>A0A067PPC9</accession>
<name>A0A067PPC9_9AGAM</name>
<organism evidence="2 3">
    <name type="scientific">Jaapia argillacea MUCL 33604</name>
    <dbReference type="NCBI Taxonomy" id="933084"/>
    <lineage>
        <taxon>Eukaryota</taxon>
        <taxon>Fungi</taxon>
        <taxon>Dikarya</taxon>
        <taxon>Basidiomycota</taxon>
        <taxon>Agaricomycotina</taxon>
        <taxon>Agaricomycetes</taxon>
        <taxon>Agaricomycetidae</taxon>
        <taxon>Jaapiales</taxon>
        <taxon>Jaapiaceae</taxon>
        <taxon>Jaapia</taxon>
    </lineage>
</organism>
<evidence type="ECO:0000313" key="2">
    <source>
        <dbReference type="EMBL" id="KDQ53152.1"/>
    </source>
</evidence>